<reference evidence="3" key="1">
    <citation type="submission" date="2023-03" db="EMBL/GenBank/DDBJ databases">
        <title>Classification of Bisgaard taxon 6 and taxon 10 as Exercitatus varius gen. nov., spec. nov.</title>
        <authorList>
            <person name="Christensen H."/>
        </authorList>
    </citation>
    <scope>NUCLEOTIDE SEQUENCE</scope>
    <source>
        <strain evidence="3">86116</strain>
    </source>
</reference>
<dbReference type="AlphaFoldDB" id="A0AAW6QBG4"/>
<dbReference type="PANTHER" id="PTHR47751">
    <property type="entry name" value="SUPERFAMILY HYDROLASE, PUTATIVE (AFU_ORTHOLOGUE AFUA_2G16580)-RELATED"/>
    <property type="match status" value="1"/>
</dbReference>
<name>A0AAW6QBG4_9PAST</name>
<dbReference type="GO" id="GO:0016787">
    <property type="term" value="F:hydrolase activity"/>
    <property type="evidence" value="ECO:0007669"/>
    <property type="project" value="UniProtKB-KW"/>
</dbReference>
<accession>A0AAW6QBG4</accession>
<dbReference type="EMBL" id="JARQTW010000007">
    <property type="protein sequence ID" value="MDG2949468.1"/>
    <property type="molecule type" value="Genomic_DNA"/>
</dbReference>
<dbReference type="RefSeq" id="WP_317476709.1">
    <property type="nucleotide sequence ID" value="NZ_JARQTW010000007.1"/>
</dbReference>
<dbReference type="Pfam" id="PF02129">
    <property type="entry name" value="Peptidase_S15"/>
    <property type="match status" value="1"/>
</dbReference>
<dbReference type="Gene3D" id="1.10.10.800">
    <property type="match status" value="1"/>
</dbReference>
<proteinExistence type="predicted"/>
<evidence type="ECO:0000256" key="1">
    <source>
        <dbReference type="SAM" id="SignalP"/>
    </source>
</evidence>
<organism evidence="3 4">
    <name type="scientific">Exercitatus varius</name>
    <dbReference type="NCBI Taxonomy" id="67857"/>
    <lineage>
        <taxon>Bacteria</taxon>
        <taxon>Pseudomonadati</taxon>
        <taxon>Pseudomonadota</taxon>
        <taxon>Gammaproteobacteria</taxon>
        <taxon>Pasteurellales</taxon>
        <taxon>Pasteurellaceae</taxon>
        <taxon>Exercitatus</taxon>
    </lineage>
</organism>
<dbReference type="Proteomes" id="UP001214976">
    <property type="component" value="Unassembled WGS sequence"/>
</dbReference>
<dbReference type="InterPro" id="IPR000383">
    <property type="entry name" value="Xaa-Pro-like_dom"/>
</dbReference>
<dbReference type="SUPFAM" id="SSF53474">
    <property type="entry name" value="alpha/beta-Hydrolases"/>
    <property type="match status" value="1"/>
</dbReference>
<comment type="caution">
    <text evidence="3">The sequence shown here is derived from an EMBL/GenBank/DDBJ whole genome shotgun (WGS) entry which is preliminary data.</text>
</comment>
<keyword evidence="3" id="KW-0378">Hydrolase</keyword>
<protein>
    <submittedName>
        <fullName evidence="3">Alpha/beta hydrolase</fullName>
    </submittedName>
</protein>
<gene>
    <name evidence="3" type="ORF">P7M15_02850</name>
</gene>
<feature type="signal peptide" evidence="1">
    <location>
        <begin position="1"/>
        <end position="23"/>
    </location>
</feature>
<keyword evidence="1" id="KW-0732">Signal</keyword>
<dbReference type="InterPro" id="IPR051411">
    <property type="entry name" value="Polyketide_trans_af380"/>
</dbReference>
<feature type="chain" id="PRO_5043319443" evidence="1">
    <location>
        <begin position="24"/>
        <end position="362"/>
    </location>
</feature>
<sequence>MKLKTLTTALFLGSTLFSGAIMAEMTSATVIDVPAQHIQLTQEWDKIFPKSDKVEHRKVTFKNRYGITLAADLYMPKNAQGKLPAIAVGGPFGAVKEQTSGLYAQTLAERGFVTLAFDGSFTGESSGLPRNMPSPEINTEDFSAAVDFLGSLDKVNREEIGILGVCGWGGFALNAAVSDTRIKAVAVSTMYDMTRVTAKGYNDSIDAEARYKMKQDVNNARWQAVKNDYADLLPANNLRREQFTADTPQFIKEYSDFYTTKRGFHPRAVNSNPDGSWATTGTLALINMPILQYAAEMKTPALIVHGEKAHSRYFSEDAFKSLGSKDKELYIVPNATHVDLYDNQANKIPFDKFEQFFKAKLR</sequence>
<dbReference type="PANTHER" id="PTHR47751:SF1">
    <property type="entry name" value="SUPERFAMILY HYDROLASE, PUTATIVE (AFU_ORTHOLOGUE AFUA_2G16580)-RELATED"/>
    <property type="match status" value="1"/>
</dbReference>
<dbReference type="Gene3D" id="3.40.50.1820">
    <property type="entry name" value="alpha/beta hydrolase"/>
    <property type="match status" value="1"/>
</dbReference>
<evidence type="ECO:0000313" key="3">
    <source>
        <dbReference type="EMBL" id="MDG2949468.1"/>
    </source>
</evidence>
<dbReference type="InterPro" id="IPR029058">
    <property type="entry name" value="AB_hydrolase_fold"/>
</dbReference>
<evidence type="ECO:0000259" key="2">
    <source>
        <dbReference type="Pfam" id="PF02129"/>
    </source>
</evidence>
<evidence type="ECO:0000313" key="4">
    <source>
        <dbReference type="Proteomes" id="UP001214976"/>
    </source>
</evidence>
<feature type="domain" description="Xaa-Pro dipeptidyl-peptidase-like" evidence="2">
    <location>
        <begin position="66"/>
        <end position="307"/>
    </location>
</feature>